<dbReference type="EMBL" id="JACHJP010000002">
    <property type="protein sequence ID" value="MBB4915085.1"/>
    <property type="molecule type" value="Genomic_DNA"/>
</dbReference>
<dbReference type="Pfam" id="PF05133">
    <property type="entry name" value="SPP1_portal"/>
    <property type="match status" value="1"/>
</dbReference>
<dbReference type="AlphaFoldDB" id="A0A7W7QK36"/>
<dbReference type="Proteomes" id="UP000552644">
    <property type="component" value="Unassembled WGS sequence"/>
</dbReference>
<evidence type="ECO:0000313" key="2">
    <source>
        <dbReference type="Proteomes" id="UP000552644"/>
    </source>
</evidence>
<sequence length="520" mass="57540">MPLPGRDMEWPPPYIRPENRLYSQWGAWYSGDPDRLSQVYGAGVTPGLGLDLKGWDRPLQYAGGVVGRVARWFWGSPIPAGQSRSTKLHVPIAADISATSADLLFSEPPTLRVPGRKGQARLDRILSEGGVYGTLLESAELGSAYGGVYLRVGWNSEISDHPILDLVPADAAVPEFANNRLRAVTFWKVLHKEEKFVWRHLERHETGRVYHGLYRGDRERLGMQTPLEDHPATAGFAQVVDAEGGLDTGYDRGLLTYYVPNMKPHRTLRGTSLGRSDYAGVEPLMDALDETYTSWMRDLRLGKGRIIVPEVYLANTGRGRGSTWDPDREVYSGLGMMPPANGGPSMITVSQFAIRVAEHKETAKSLLAQILRGAGYSVQSFGEAADGQAATATEIHSRERRSFVTRGKKLNYWTPALAWLAEALLAIDHAVFGTKVVAEKATVEWPDGVMPDPEALGRTLDMLNRAQSASVETRVRMLHPDWDDTQVKAEIRRLRDELGLNLPDPTELSETYIPGDGEDD</sequence>
<protein>
    <submittedName>
        <fullName evidence="1">A118 family predicted phage portal protein</fullName>
    </submittedName>
</protein>
<proteinExistence type="predicted"/>
<gene>
    <name evidence="1" type="ORF">FHS44_002170</name>
</gene>
<reference evidence="1 2" key="1">
    <citation type="submission" date="2020-08" db="EMBL/GenBank/DDBJ databases">
        <title>Genomic Encyclopedia of Type Strains, Phase III (KMG-III): the genomes of soil and plant-associated and newly described type strains.</title>
        <authorList>
            <person name="Whitman W."/>
        </authorList>
    </citation>
    <scope>NUCLEOTIDE SEQUENCE [LARGE SCALE GENOMIC DNA]</scope>
    <source>
        <strain evidence="1 2">CECT 8840</strain>
    </source>
</reference>
<accession>A0A7W7QK36</accession>
<comment type="caution">
    <text evidence="1">The sequence shown here is derived from an EMBL/GenBank/DDBJ whole genome shotgun (WGS) entry which is preliminary data.</text>
</comment>
<name>A0A7W7QK36_9ACTN</name>
<dbReference type="RefSeq" id="WP_184713801.1">
    <property type="nucleotide sequence ID" value="NZ_JACHJP010000002.1"/>
</dbReference>
<dbReference type="InterPro" id="IPR021145">
    <property type="entry name" value="Portal_protein_SPP1_Gp6-like"/>
</dbReference>
<evidence type="ECO:0000313" key="1">
    <source>
        <dbReference type="EMBL" id="MBB4915085.1"/>
    </source>
</evidence>
<organism evidence="1 2">
    <name type="scientific">Streptosporangium saharense</name>
    <dbReference type="NCBI Taxonomy" id="1706840"/>
    <lineage>
        <taxon>Bacteria</taxon>
        <taxon>Bacillati</taxon>
        <taxon>Actinomycetota</taxon>
        <taxon>Actinomycetes</taxon>
        <taxon>Streptosporangiales</taxon>
        <taxon>Streptosporangiaceae</taxon>
        <taxon>Streptosporangium</taxon>
    </lineage>
</organism>
<keyword evidence="2" id="KW-1185">Reference proteome</keyword>